<dbReference type="OrthoDB" id="5176171at2"/>
<protein>
    <submittedName>
        <fullName evidence="3">Uncharacterized protein DUF4037</fullName>
    </submittedName>
</protein>
<comment type="caution">
    <text evidence="3">The sequence shown here is derived from an EMBL/GenBank/DDBJ whole genome shotgun (WGS) entry which is preliminary data.</text>
</comment>
<dbReference type="Pfam" id="PF01909">
    <property type="entry name" value="NTP_transf_2"/>
    <property type="match status" value="1"/>
</dbReference>
<dbReference type="InterPro" id="IPR043519">
    <property type="entry name" value="NT_sf"/>
</dbReference>
<dbReference type="Gene3D" id="3.30.460.10">
    <property type="entry name" value="Beta Polymerase, domain 2"/>
    <property type="match status" value="1"/>
</dbReference>
<dbReference type="EMBL" id="QKUF01000020">
    <property type="protein sequence ID" value="PZW24893.1"/>
    <property type="molecule type" value="Genomic_DNA"/>
</dbReference>
<dbReference type="InterPro" id="IPR002934">
    <property type="entry name" value="Polymerase_NTP_transf_dom"/>
</dbReference>
<dbReference type="InterPro" id="IPR025117">
    <property type="entry name" value="DUF4037"/>
</dbReference>
<feature type="domain" description="DUF4037" evidence="2">
    <location>
        <begin position="144"/>
        <end position="219"/>
    </location>
</feature>
<gene>
    <name evidence="3" type="ORF">EI42_04501</name>
</gene>
<sequence length="277" mass="30812">MQQEALLQQIVQQLKDVRGVRALVLGGSFARGTQRPDSDLDIGIYYVEQQPPDIEHIRAIAASLNDTPDPVVTEVGEWGPWVNGGAWLTIQGQRVDFLYRDIDKVMATLDDCNAGIVISDYWQQPAYGFHNFMYCTETAICRPLYDPEHILERLKVQVEAYPPKLKASIIRTFLWSAQFSLRFTEKAAAAGNVYMVAGCLARAIHCLVQVLYALNETFYLSEKTLAHDLAAFQQKPQNMLERIEAILGSVGTASELPVSCKTAEALYAEVAALAEGQ</sequence>
<reference evidence="3 4" key="1">
    <citation type="submission" date="2018-06" db="EMBL/GenBank/DDBJ databases">
        <title>Genomic Encyclopedia of Archaeal and Bacterial Type Strains, Phase II (KMG-II): from individual species to whole genera.</title>
        <authorList>
            <person name="Goeker M."/>
        </authorList>
    </citation>
    <scope>NUCLEOTIDE SEQUENCE [LARGE SCALE GENOMIC DNA]</scope>
    <source>
        <strain evidence="3 4">ATCC BAA-1881</strain>
    </source>
</reference>
<evidence type="ECO:0000313" key="4">
    <source>
        <dbReference type="Proteomes" id="UP000248806"/>
    </source>
</evidence>
<dbReference type="RefSeq" id="WP_111324822.1">
    <property type="nucleotide sequence ID" value="NZ_BIFX01000001.1"/>
</dbReference>
<keyword evidence="4" id="KW-1185">Reference proteome</keyword>
<evidence type="ECO:0000313" key="3">
    <source>
        <dbReference type="EMBL" id="PZW24893.1"/>
    </source>
</evidence>
<evidence type="ECO:0000259" key="1">
    <source>
        <dbReference type="Pfam" id="PF01909"/>
    </source>
</evidence>
<dbReference type="Proteomes" id="UP000248806">
    <property type="component" value="Unassembled WGS sequence"/>
</dbReference>
<dbReference type="CDD" id="cd05403">
    <property type="entry name" value="NT_KNTase_like"/>
    <property type="match status" value="1"/>
</dbReference>
<dbReference type="Pfam" id="PF13228">
    <property type="entry name" value="DUF4037"/>
    <property type="match status" value="1"/>
</dbReference>
<dbReference type="AlphaFoldDB" id="A0A326U2P3"/>
<organism evidence="3 4">
    <name type="scientific">Thermosporothrix hazakensis</name>
    <dbReference type="NCBI Taxonomy" id="644383"/>
    <lineage>
        <taxon>Bacteria</taxon>
        <taxon>Bacillati</taxon>
        <taxon>Chloroflexota</taxon>
        <taxon>Ktedonobacteria</taxon>
        <taxon>Ktedonobacterales</taxon>
        <taxon>Thermosporotrichaceae</taxon>
        <taxon>Thermosporothrix</taxon>
    </lineage>
</organism>
<name>A0A326U2P3_THEHA</name>
<accession>A0A326U2P3</accession>
<proteinExistence type="predicted"/>
<evidence type="ECO:0000259" key="2">
    <source>
        <dbReference type="Pfam" id="PF13228"/>
    </source>
</evidence>
<feature type="domain" description="Polymerase nucleotidyl transferase" evidence="1">
    <location>
        <begin position="8"/>
        <end position="50"/>
    </location>
</feature>
<dbReference type="SUPFAM" id="SSF81301">
    <property type="entry name" value="Nucleotidyltransferase"/>
    <property type="match status" value="1"/>
</dbReference>
<dbReference type="GO" id="GO:0016779">
    <property type="term" value="F:nucleotidyltransferase activity"/>
    <property type="evidence" value="ECO:0007669"/>
    <property type="project" value="InterPro"/>
</dbReference>